<dbReference type="InterPro" id="IPR021927">
    <property type="entry name" value="DUF3540"/>
</dbReference>
<dbReference type="Pfam" id="PF12059">
    <property type="entry name" value="DUF3540"/>
    <property type="match status" value="1"/>
</dbReference>
<dbReference type="EMBL" id="JELY01002554">
    <property type="protein sequence ID" value="KYF52204.1"/>
    <property type="molecule type" value="Genomic_DNA"/>
</dbReference>
<organism evidence="1 2">
    <name type="scientific">Sorangium cellulosum</name>
    <name type="common">Polyangium cellulosum</name>
    <dbReference type="NCBI Taxonomy" id="56"/>
    <lineage>
        <taxon>Bacteria</taxon>
        <taxon>Pseudomonadati</taxon>
        <taxon>Myxococcota</taxon>
        <taxon>Polyangia</taxon>
        <taxon>Polyangiales</taxon>
        <taxon>Polyangiaceae</taxon>
        <taxon>Sorangium</taxon>
    </lineage>
</organism>
<proteinExistence type="predicted"/>
<sequence length="213" mass="22840">MTAVKKLARWETDLEAGRVEQVSGAIVVRLASGRYEARRAKSCLVAPEAGDKVLCAIDPDGVYVLAVLEGREGAPTKLAADGDLEIQARGGRLAVCASERVDIVGAREVAMTGAEVHVRAPKGSIAIQELGFFGRLVQAEVAKVALVAQEVDSRLTRLTQRVKRVFRFVEELDQTRAGSVDLRAESMIGIRGENAVISARVLAKIDGEQIHIG</sequence>
<comment type="caution">
    <text evidence="1">The sequence shown here is derived from an EMBL/GenBank/DDBJ whole genome shotgun (WGS) entry which is preliminary data.</text>
</comment>
<reference evidence="1 2" key="1">
    <citation type="submission" date="2014-02" db="EMBL/GenBank/DDBJ databases">
        <title>The small core and large imbalanced accessory genome model reveals a collaborative survival strategy of Sorangium cellulosum strains in nature.</title>
        <authorList>
            <person name="Han K."/>
            <person name="Peng R."/>
            <person name="Blom J."/>
            <person name="Li Y.-Z."/>
        </authorList>
    </citation>
    <scope>NUCLEOTIDE SEQUENCE [LARGE SCALE GENOMIC DNA]</scope>
    <source>
        <strain evidence="1 2">So0157-25</strain>
    </source>
</reference>
<accession>A0A150P922</accession>
<protein>
    <recommendedName>
        <fullName evidence="3">DUF3540 domain-containing protein</fullName>
    </recommendedName>
</protein>
<evidence type="ECO:0000313" key="1">
    <source>
        <dbReference type="EMBL" id="KYF52204.1"/>
    </source>
</evidence>
<dbReference type="AlphaFoldDB" id="A0A150P922"/>
<evidence type="ECO:0000313" key="2">
    <source>
        <dbReference type="Proteomes" id="UP000075420"/>
    </source>
</evidence>
<name>A0A150P922_SORCE</name>
<dbReference type="Proteomes" id="UP000075420">
    <property type="component" value="Unassembled WGS sequence"/>
</dbReference>
<gene>
    <name evidence="1" type="ORF">BE08_20940</name>
</gene>
<evidence type="ECO:0008006" key="3">
    <source>
        <dbReference type="Google" id="ProtNLM"/>
    </source>
</evidence>